<feature type="region of interest" description="Disordered" evidence="7">
    <location>
        <begin position="145"/>
        <end position="232"/>
    </location>
</feature>
<evidence type="ECO:0000256" key="3">
    <source>
        <dbReference type="ARBA" id="ARBA00023125"/>
    </source>
</evidence>
<evidence type="ECO:0000256" key="2">
    <source>
        <dbReference type="ARBA" id="ARBA00023015"/>
    </source>
</evidence>
<keyword evidence="9" id="KW-1185">Reference proteome</keyword>
<proteinExistence type="inferred from homology"/>
<evidence type="ECO:0000256" key="6">
    <source>
        <dbReference type="RuleBase" id="RU367155"/>
    </source>
</evidence>
<evidence type="ECO:0000256" key="4">
    <source>
        <dbReference type="ARBA" id="ARBA00023163"/>
    </source>
</evidence>
<comment type="caution">
    <text evidence="8">The sequence shown here is derived from an EMBL/GenBank/DDBJ whole genome shotgun (WGS) entry which is preliminary data.</text>
</comment>
<comment type="function">
    <text evidence="6">Component of the sequence-specific heterotrimeric transcription factor (NF-Y) which specifically recognizes a 5'-CCAAT-3' box motif found in the promoters of its target genes.</text>
</comment>
<reference evidence="8 9" key="1">
    <citation type="journal article" date="2020" name="Fungal Divers.">
        <title>Resolving the Mortierellaceae phylogeny through synthesis of multi-gene phylogenetics and phylogenomics.</title>
        <authorList>
            <person name="Vandepol N."/>
            <person name="Liber J."/>
            <person name="Desiro A."/>
            <person name="Na H."/>
            <person name="Kennedy M."/>
            <person name="Barry K."/>
            <person name="Grigoriev I.V."/>
            <person name="Miller A.N."/>
            <person name="O'Donnell K."/>
            <person name="Stajich J.E."/>
            <person name="Bonito G."/>
        </authorList>
    </citation>
    <scope>NUCLEOTIDE SEQUENCE [LARGE SCALE GENOMIC DNA]</scope>
    <source>
        <strain evidence="8 9">AD045</strain>
    </source>
</reference>
<protein>
    <recommendedName>
        <fullName evidence="6">Transcriptional activator HAP2</fullName>
    </recommendedName>
</protein>
<feature type="compositionally biased region" description="Low complexity" evidence="7">
    <location>
        <begin position="220"/>
        <end position="232"/>
    </location>
</feature>
<dbReference type="EMBL" id="JAAAIM010001305">
    <property type="protein sequence ID" value="KAG0279918.1"/>
    <property type="molecule type" value="Genomic_DNA"/>
</dbReference>
<evidence type="ECO:0000256" key="1">
    <source>
        <dbReference type="ARBA" id="ARBA00004123"/>
    </source>
</evidence>
<dbReference type="PROSITE" id="PS51152">
    <property type="entry name" value="NFYA_HAP2_2"/>
    <property type="match status" value="1"/>
</dbReference>
<dbReference type="Pfam" id="PF02045">
    <property type="entry name" value="CBFB_NFYA"/>
    <property type="match status" value="1"/>
</dbReference>
<sequence length="232" mass="26073">MTQSSGPTSPTRTAHPSPSPAPPASSSSPQPSEGSASHHFDPAYATAMGSVLVVDPRMMPPGYVLGQVASPRVDEPEEPLYVNAKQYHRILKRRAARASLEAENRLLQRGRKYLHESRHKHAMRRPRGPGGRFLTAAEIAAMDAQEKGGVDGQDDDRAGYGPNHSTAYQVHHHRQQLRQEEVLQQQAQYHQQQQQQQQQQHQQHHQHSHSHSHSHHQHQPHPAQTQQQTSYP</sequence>
<comment type="similarity">
    <text evidence="6">Belongs to the NFYA/HAP2 subunit family.</text>
</comment>
<feature type="compositionally biased region" description="Low complexity" evidence="7">
    <location>
        <begin position="7"/>
        <end position="16"/>
    </location>
</feature>
<feature type="region of interest" description="Disordered" evidence="7">
    <location>
        <begin position="1"/>
        <end position="41"/>
    </location>
</feature>
<feature type="compositionally biased region" description="Low complexity" evidence="7">
    <location>
        <begin position="24"/>
        <end position="35"/>
    </location>
</feature>
<comment type="subcellular location">
    <subcellularLocation>
        <location evidence="1 6">Nucleus</location>
    </subcellularLocation>
</comment>
<dbReference type="Gene3D" id="6.10.250.2430">
    <property type="match status" value="1"/>
</dbReference>
<feature type="compositionally biased region" description="Low complexity" evidence="7">
    <location>
        <begin position="184"/>
        <end position="201"/>
    </location>
</feature>
<dbReference type="PANTHER" id="PTHR12632">
    <property type="entry name" value="TRANSCRIPTION FACTOR NF-Y ALPHA-RELATED"/>
    <property type="match status" value="1"/>
</dbReference>
<keyword evidence="2 6" id="KW-0805">Transcription regulation</keyword>
<organism evidence="8 9">
    <name type="scientific">Linnemannia gamsii</name>
    <dbReference type="NCBI Taxonomy" id="64522"/>
    <lineage>
        <taxon>Eukaryota</taxon>
        <taxon>Fungi</taxon>
        <taxon>Fungi incertae sedis</taxon>
        <taxon>Mucoromycota</taxon>
        <taxon>Mortierellomycotina</taxon>
        <taxon>Mortierellomycetes</taxon>
        <taxon>Mortierellales</taxon>
        <taxon>Mortierellaceae</taxon>
        <taxon>Linnemannia</taxon>
    </lineage>
</organism>
<dbReference type="PRINTS" id="PR00616">
    <property type="entry name" value="CCAATSUBUNTB"/>
</dbReference>
<evidence type="ECO:0000313" key="8">
    <source>
        <dbReference type="EMBL" id="KAG0279918.1"/>
    </source>
</evidence>
<keyword evidence="4 6" id="KW-0804">Transcription</keyword>
<dbReference type="InterPro" id="IPR001289">
    <property type="entry name" value="NFYA"/>
</dbReference>
<feature type="compositionally biased region" description="Basic residues" evidence="7">
    <location>
        <begin position="202"/>
        <end position="219"/>
    </location>
</feature>
<dbReference type="SMART" id="SM00521">
    <property type="entry name" value="CBF"/>
    <property type="match status" value="1"/>
</dbReference>
<accession>A0ABQ7JMA6</accession>
<name>A0ABQ7JMA6_9FUNG</name>
<evidence type="ECO:0000256" key="5">
    <source>
        <dbReference type="ARBA" id="ARBA00023242"/>
    </source>
</evidence>
<dbReference type="Proteomes" id="UP001194696">
    <property type="component" value="Unassembled WGS sequence"/>
</dbReference>
<evidence type="ECO:0000256" key="7">
    <source>
        <dbReference type="SAM" id="MobiDB-lite"/>
    </source>
</evidence>
<evidence type="ECO:0000313" key="9">
    <source>
        <dbReference type="Proteomes" id="UP001194696"/>
    </source>
</evidence>
<keyword evidence="3 6" id="KW-0238">DNA-binding</keyword>
<gene>
    <name evidence="8" type="primary">HAP2_1</name>
    <name evidence="8" type="ORF">BGZ96_001768</name>
</gene>
<keyword evidence="5 6" id="KW-0539">Nucleus</keyword>
<comment type="subunit">
    <text evidence="6">Heterotrimer.</text>
</comment>